<evidence type="ECO:0000313" key="1">
    <source>
        <dbReference type="EMBL" id="KAF7274224.1"/>
    </source>
</evidence>
<reference evidence="1" key="1">
    <citation type="submission" date="2020-08" db="EMBL/GenBank/DDBJ databases">
        <title>Genome sequencing and assembly of the red palm weevil Rhynchophorus ferrugineus.</title>
        <authorList>
            <person name="Dias G.B."/>
            <person name="Bergman C.M."/>
            <person name="Manee M."/>
        </authorList>
    </citation>
    <scope>NUCLEOTIDE SEQUENCE</scope>
    <source>
        <strain evidence="1">AA-2017</strain>
        <tissue evidence="1">Whole larva</tissue>
    </source>
</reference>
<accession>A0A834I5A0</accession>
<evidence type="ECO:0000313" key="2">
    <source>
        <dbReference type="Proteomes" id="UP000625711"/>
    </source>
</evidence>
<dbReference type="AlphaFoldDB" id="A0A834I5A0"/>
<keyword evidence="2" id="KW-1185">Reference proteome</keyword>
<comment type="caution">
    <text evidence="1">The sequence shown here is derived from an EMBL/GenBank/DDBJ whole genome shotgun (WGS) entry which is preliminary data.</text>
</comment>
<sequence length="108" mass="11229">WWRVCGGECGRDGAGAELAHGARLERRAPARPFGAPSALCPPAHTWSRTIGKTDATGQKPLTKFGCIGRVDACGAATATAAGGEEWRRTRRNSGKLACGSACPGDCFL</sequence>
<protein>
    <submittedName>
        <fullName evidence="1">Uncharacterized protein</fullName>
    </submittedName>
</protein>
<name>A0A834I5A0_RHYFE</name>
<organism evidence="1 2">
    <name type="scientific">Rhynchophorus ferrugineus</name>
    <name type="common">Red palm weevil</name>
    <name type="synonym">Curculio ferrugineus</name>
    <dbReference type="NCBI Taxonomy" id="354439"/>
    <lineage>
        <taxon>Eukaryota</taxon>
        <taxon>Metazoa</taxon>
        <taxon>Ecdysozoa</taxon>
        <taxon>Arthropoda</taxon>
        <taxon>Hexapoda</taxon>
        <taxon>Insecta</taxon>
        <taxon>Pterygota</taxon>
        <taxon>Neoptera</taxon>
        <taxon>Endopterygota</taxon>
        <taxon>Coleoptera</taxon>
        <taxon>Polyphaga</taxon>
        <taxon>Cucujiformia</taxon>
        <taxon>Curculionidae</taxon>
        <taxon>Dryophthorinae</taxon>
        <taxon>Rhynchophorus</taxon>
    </lineage>
</organism>
<gene>
    <name evidence="1" type="ORF">GWI33_013101</name>
</gene>
<dbReference type="Proteomes" id="UP000625711">
    <property type="component" value="Unassembled WGS sequence"/>
</dbReference>
<proteinExistence type="predicted"/>
<dbReference type="OrthoDB" id="10449612at2759"/>
<feature type="non-terminal residue" evidence="1">
    <location>
        <position position="1"/>
    </location>
</feature>
<dbReference type="EMBL" id="JAACXV010013001">
    <property type="protein sequence ID" value="KAF7274224.1"/>
    <property type="molecule type" value="Genomic_DNA"/>
</dbReference>